<name>A0A177C8H4_9PLEO</name>
<dbReference type="InterPro" id="IPR036259">
    <property type="entry name" value="MFS_trans_sf"/>
</dbReference>
<dbReference type="GO" id="GO:0022857">
    <property type="term" value="F:transmembrane transporter activity"/>
    <property type="evidence" value="ECO:0007669"/>
    <property type="project" value="InterPro"/>
</dbReference>
<feature type="transmembrane region" description="Helical" evidence="7">
    <location>
        <begin position="517"/>
        <end position="535"/>
    </location>
</feature>
<evidence type="ECO:0000313" key="9">
    <source>
        <dbReference type="Proteomes" id="UP000077069"/>
    </source>
</evidence>
<comment type="subcellular location">
    <subcellularLocation>
        <location evidence="1">Membrane</location>
        <topology evidence="1">Multi-pass membrane protein</topology>
    </subcellularLocation>
</comment>
<dbReference type="GO" id="GO:0005886">
    <property type="term" value="C:plasma membrane"/>
    <property type="evidence" value="ECO:0007669"/>
    <property type="project" value="TreeGrafter"/>
</dbReference>
<dbReference type="InterPro" id="IPR010573">
    <property type="entry name" value="MFS_Str1/Tri12-like"/>
</dbReference>
<evidence type="ECO:0000256" key="6">
    <source>
        <dbReference type="SAM" id="MobiDB-lite"/>
    </source>
</evidence>
<feature type="transmembrane region" description="Helical" evidence="7">
    <location>
        <begin position="52"/>
        <end position="70"/>
    </location>
</feature>
<dbReference type="Pfam" id="PF06609">
    <property type="entry name" value="TRI12"/>
    <property type="match status" value="2"/>
</dbReference>
<keyword evidence="9" id="KW-1185">Reference proteome</keyword>
<evidence type="ECO:0000256" key="4">
    <source>
        <dbReference type="ARBA" id="ARBA00022989"/>
    </source>
</evidence>
<feature type="transmembrane region" description="Helical" evidence="7">
    <location>
        <begin position="422"/>
        <end position="446"/>
    </location>
</feature>
<evidence type="ECO:0000256" key="7">
    <source>
        <dbReference type="SAM" id="Phobius"/>
    </source>
</evidence>
<protein>
    <submittedName>
        <fullName evidence="8">MFS general substrate transporter</fullName>
    </submittedName>
</protein>
<evidence type="ECO:0000256" key="5">
    <source>
        <dbReference type="ARBA" id="ARBA00023136"/>
    </source>
</evidence>
<feature type="transmembrane region" description="Helical" evidence="7">
    <location>
        <begin position="332"/>
        <end position="354"/>
    </location>
</feature>
<keyword evidence="2" id="KW-0813">Transport</keyword>
<dbReference type="GeneID" id="28760228"/>
<feature type="transmembrane region" description="Helical" evidence="7">
    <location>
        <begin position="223"/>
        <end position="242"/>
    </location>
</feature>
<dbReference type="PANTHER" id="PTHR23501">
    <property type="entry name" value="MAJOR FACILITATOR SUPERFAMILY"/>
    <property type="match status" value="1"/>
</dbReference>
<feature type="transmembrane region" description="Helical" evidence="7">
    <location>
        <begin position="183"/>
        <end position="203"/>
    </location>
</feature>
<feature type="transmembrane region" description="Helical" evidence="7">
    <location>
        <begin position="393"/>
        <end position="416"/>
    </location>
</feature>
<sequence length="561" mass="60268">MTTLEEKPDVQRQSNPADREKIPADFTTKDVEKSAIEHHPQTDIQYHVTIKTWCVVTILALSYGISFWIVPAISACQTVTATQLGDPSAASFYVSLYTMTVTIAFMVCGANSDLFGRRWFIVAGNVIMFVGFIVGGSAKNNTSMLAAMALIGFVNEDAGVYFAVVVGPVAGRFAAQNADSWRWLFYAPAIAVFFSFLGLYLYYFPPKHPRGLPTKQALKELDYVGAILFILAATLILVGIVYTTTLPSKNPKVIGTLVSGFACLVAFALWETFAPLKQPLTPPHVFTRDKGRELTFPFIVGFVVTMFYYATNVIYPTMISVFFTDATTDFRYGILLTLPQNLGLCFGAALLTIFGSKIGHWKWTLTASVTVMVVFGALLALGNPERKGMMLAFVFLSMTGFGWAQYLSIAFIQFGVPQVELGISGGLAGVSRFAGGAIAISVYTTILTNVQSTNAARLVPAAAAAAGLDPSSASALLAALPLGADALAKVPGINSEIIAAAGAAFTQSYVIGLRTTALSSLSFGVCAIIACLFCNDIGHKMNDKIEVFLENDVGAEQNKFH</sequence>
<gene>
    <name evidence="8" type="ORF">CC84DRAFT_1151359</name>
</gene>
<dbReference type="OrthoDB" id="4161376at2759"/>
<accession>A0A177C8H4</accession>
<feature type="region of interest" description="Disordered" evidence="6">
    <location>
        <begin position="1"/>
        <end position="24"/>
    </location>
</feature>
<keyword evidence="4 7" id="KW-1133">Transmembrane helix</keyword>
<dbReference type="Gene3D" id="1.20.1250.20">
    <property type="entry name" value="MFS general substrate transporter like domains"/>
    <property type="match status" value="1"/>
</dbReference>
<dbReference type="AlphaFoldDB" id="A0A177C8H4"/>
<feature type="transmembrane region" description="Helical" evidence="7">
    <location>
        <begin position="254"/>
        <end position="274"/>
    </location>
</feature>
<feature type="transmembrane region" description="Helical" evidence="7">
    <location>
        <begin position="90"/>
        <end position="107"/>
    </location>
</feature>
<proteinExistence type="predicted"/>
<feature type="transmembrane region" description="Helical" evidence="7">
    <location>
        <begin position="119"/>
        <end position="138"/>
    </location>
</feature>
<dbReference type="PANTHER" id="PTHR23501:SF195">
    <property type="entry name" value="PEP5"/>
    <property type="match status" value="1"/>
</dbReference>
<dbReference type="EMBL" id="KV441555">
    <property type="protein sequence ID" value="OAG03057.1"/>
    <property type="molecule type" value="Genomic_DNA"/>
</dbReference>
<organism evidence="8 9">
    <name type="scientific">Paraphaeosphaeria sporulosa</name>
    <dbReference type="NCBI Taxonomy" id="1460663"/>
    <lineage>
        <taxon>Eukaryota</taxon>
        <taxon>Fungi</taxon>
        <taxon>Dikarya</taxon>
        <taxon>Ascomycota</taxon>
        <taxon>Pezizomycotina</taxon>
        <taxon>Dothideomycetes</taxon>
        <taxon>Pleosporomycetidae</taxon>
        <taxon>Pleosporales</taxon>
        <taxon>Massarineae</taxon>
        <taxon>Didymosphaeriaceae</taxon>
        <taxon>Paraphaeosphaeria</taxon>
    </lineage>
</organism>
<dbReference type="InParanoid" id="A0A177C8H4"/>
<keyword evidence="5 7" id="KW-0472">Membrane</keyword>
<reference evidence="8 9" key="1">
    <citation type="submission" date="2016-05" db="EMBL/GenBank/DDBJ databases">
        <title>Comparative analysis of secretome profiles of manganese(II)-oxidizing ascomycete fungi.</title>
        <authorList>
            <consortium name="DOE Joint Genome Institute"/>
            <person name="Zeiner C.A."/>
            <person name="Purvine S.O."/>
            <person name="Zink E.M."/>
            <person name="Wu S."/>
            <person name="Pasa-Tolic L."/>
            <person name="Chaput D.L."/>
            <person name="Haridas S."/>
            <person name="Grigoriev I.V."/>
            <person name="Santelli C.M."/>
            <person name="Hansel C.M."/>
        </authorList>
    </citation>
    <scope>NUCLEOTIDE SEQUENCE [LARGE SCALE GENOMIC DNA]</scope>
    <source>
        <strain evidence="8 9">AP3s5-JAC2a</strain>
    </source>
</reference>
<feature type="compositionally biased region" description="Basic and acidic residues" evidence="6">
    <location>
        <begin position="1"/>
        <end position="10"/>
    </location>
</feature>
<evidence type="ECO:0000256" key="2">
    <source>
        <dbReference type="ARBA" id="ARBA00022448"/>
    </source>
</evidence>
<feature type="transmembrane region" description="Helical" evidence="7">
    <location>
        <begin position="360"/>
        <end position="381"/>
    </location>
</feature>
<evidence type="ECO:0000256" key="1">
    <source>
        <dbReference type="ARBA" id="ARBA00004141"/>
    </source>
</evidence>
<evidence type="ECO:0000256" key="3">
    <source>
        <dbReference type="ARBA" id="ARBA00022692"/>
    </source>
</evidence>
<dbReference type="RefSeq" id="XP_018033422.1">
    <property type="nucleotide sequence ID" value="XM_018176742.1"/>
</dbReference>
<feature type="transmembrane region" description="Helical" evidence="7">
    <location>
        <begin position="144"/>
        <end position="171"/>
    </location>
</feature>
<dbReference type="SUPFAM" id="SSF103473">
    <property type="entry name" value="MFS general substrate transporter"/>
    <property type="match status" value="1"/>
</dbReference>
<keyword evidence="3 7" id="KW-0812">Transmembrane</keyword>
<evidence type="ECO:0000313" key="8">
    <source>
        <dbReference type="EMBL" id="OAG03057.1"/>
    </source>
</evidence>
<dbReference type="Proteomes" id="UP000077069">
    <property type="component" value="Unassembled WGS sequence"/>
</dbReference>
<feature type="transmembrane region" description="Helical" evidence="7">
    <location>
        <begin position="294"/>
        <end position="311"/>
    </location>
</feature>